<keyword evidence="3" id="KW-0812">Transmembrane</keyword>
<dbReference type="InterPro" id="IPR019328">
    <property type="entry name" value="PIGH-H_dom"/>
</dbReference>
<reference evidence="5 6" key="1">
    <citation type="journal article" date="2020" name="Nat. Commun.">
        <title>Genome of Tripterygium wilfordii and identification of cytochrome P450 involved in triptolide biosynthesis.</title>
        <authorList>
            <person name="Tu L."/>
            <person name="Su P."/>
            <person name="Zhang Z."/>
            <person name="Gao L."/>
            <person name="Wang J."/>
            <person name="Hu T."/>
            <person name="Zhou J."/>
            <person name="Zhang Y."/>
            <person name="Zhao Y."/>
            <person name="Liu Y."/>
            <person name="Song Y."/>
            <person name="Tong Y."/>
            <person name="Lu Y."/>
            <person name="Yang J."/>
            <person name="Xu C."/>
            <person name="Jia M."/>
            <person name="Peters R.J."/>
            <person name="Huang L."/>
            <person name="Gao W."/>
        </authorList>
    </citation>
    <scope>NUCLEOTIDE SEQUENCE [LARGE SCALE GENOMIC DNA]</scope>
    <source>
        <strain evidence="6">cv. XIE 37</strain>
        <tissue evidence="5">Leaf</tissue>
    </source>
</reference>
<dbReference type="InterPro" id="IPR044215">
    <property type="entry name" value="PIG-H"/>
</dbReference>
<evidence type="ECO:0000313" key="5">
    <source>
        <dbReference type="EMBL" id="KAF5753107.1"/>
    </source>
</evidence>
<feature type="transmembrane region" description="Helical" evidence="3">
    <location>
        <begin position="36"/>
        <end position="56"/>
    </location>
</feature>
<dbReference type="UniPathway" id="UPA00196"/>
<evidence type="ECO:0000256" key="1">
    <source>
        <dbReference type="ARBA" id="ARBA00004687"/>
    </source>
</evidence>
<comment type="similarity">
    <text evidence="2">Belongs to the PIGH family.</text>
</comment>
<dbReference type="GO" id="GO:0006506">
    <property type="term" value="P:GPI anchor biosynthetic process"/>
    <property type="evidence" value="ECO:0007669"/>
    <property type="project" value="UniProtKB-UniPathway"/>
</dbReference>
<dbReference type="FunCoup" id="A0A7J7E3D0">
    <property type="interactions" value="2517"/>
</dbReference>
<proteinExistence type="inferred from homology"/>
<sequence length="181" mass="20668">MIGSRRYSYSQEKRNAIGVHHVQVGRRSDVGAGLGLLVRLSPLLLLLLPYALNLFLLKDKSLSILLWSCLFSSFIVILLIRKPVKKESIIILPAFGVQLETHYLSGKVFRHFIPIEKILKPVLLECLTPTTCYWSLALMMRGEEELMLLFKELRPPLKILVPIWKALKNVPTLFTEDGQQC</sequence>
<dbReference type="GO" id="GO:0000506">
    <property type="term" value="C:glycosylphosphatidylinositol-N-acetylglucosaminyltransferase (GPI-GnT) complex"/>
    <property type="evidence" value="ECO:0007669"/>
    <property type="project" value="InterPro"/>
</dbReference>
<name>A0A7J7E3D0_TRIWF</name>
<dbReference type="EMBL" id="JAAARO010000001">
    <property type="protein sequence ID" value="KAF5753107.1"/>
    <property type="molecule type" value="Genomic_DNA"/>
</dbReference>
<dbReference type="PANTHER" id="PTHR15231:SF1">
    <property type="entry name" value="PHOSPHATIDYLINOSITOL N-ACETYLGLUCOSAMINYLTRANSFERASE SUBUNIT H"/>
    <property type="match status" value="1"/>
</dbReference>
<dbReference type="InParanoid" id="A0A7J7E3D0"/>
<dbReference type="Proteomes" id="UP000593562">
    <property type="component" value="Unassembled WGS sequence"/>
</dbReference>
<dbReference type="PANTHER" id="PTHR15231">
    <property type="entry name" value="PHOSPHATIDYLINOSITOL N-ACETYLGLUCOSAMINYLTRANSFERASE SUBUNIT H"/>
    <property type="match status" value="1"/>
</dbReference>
<organism evidence="5 6">
    <name type="scientific">Tripterygium wilfordii</name>
    <name type="common">Thunder God vine</name>
    <dbReference type="NCBI Taxonomy" id="458696"/>
    <lineage>
        <taxon>Eukaryota</taxon>
        <taxon>Viridiplantae</taxon>
        <taxon>Streptophyta</taxon>
        <taxon>Embryophyta</taxon>
        <taxon>Tracheophyta</taxon>
        <taxon>Spermatophyta</taxon>
        <taxon>Magnoliopsida</taxon>
        <taxon>eudicotyledons</taxon>
        <taxon>Gunneridae</taxon>
        <taxon>Pentapetalae</taxon>
        <taxon>rosids</taxon>
        <taxon>fabids</taxon>
        <taxon>Celastrales</taxon>
        <taxon>Celastraceae</taxon>
        <taxon>Tripterygium</taxon>
    </lineage>
</organism>
<accession>A0A7J7E3D0</accession>
<protein>
    <recommendedName>
        <fullName evidence="4">Phosphatidylinositol N-acetylglucosaminyltransferase subunit H conserved domain-containing protein</fullName>
    </recommendedName>
</protein>
<evidence type="ECO:0000313" key="6">
    <source>
        <dbReference type="Proteomes" id="UP000593562"/>
    </source>
</evidence>
<comment type="pathway">
    <text evidence="1">Glycolipid biosynthesis; glycosylphosphatidylinositol-anchor biosynthesis.</text>
</comment>
<keyword evidence="3" id="KW-0472">Membrane</keyword>
<evidence type="ECO:0000256" key="2">
    <source>
        <dbReference type="ARBA" id="ARBA00009610"/>
    </source>
</evidence>
<keyword evidence="6" id="KW-1185">Reference proteome</keyword>
<dbReference type="AlphaFoldDB" id="A0A7J7E3D0"/>
<feature type="domain" description="Phosphatidylinositol N-acetylglucosaminyltransferase subunit H conserved" evidence="4">
    <location>
        <begin position="88"/>
        <end position="151"/>
    </location>
</feature>
<keyword evidence="3" id="KW-1133">Transmembrane helix</keyword>
<dbReference type="Pfam" id="PF10181">
    <property type="entry name" value="PIG-H"/>
    <property type="match status" value="1"/>
</dbReference>
<gene>
    <name evidence="5" type="ORF">HS088_TW01G01026</name>
</gene>
<evidence type="ECO:0000256" key="3">
    <source>
        <dbReference type="SAM" id="Phobius"/>
    </source>
</evidence>
<dbReference type="OrthoDB" id="6256716at2759"/>
<feature type="transmembrane region" description="Helical" evidence="3">
    <location>
        <begin position="62"/>
        <end position="80"/>
    </location>
</feature>
<comment type="caution">
    <text evidence="5">The sequence shown here is derived from an EMBL/GenBank/DDBJ whole genome shotgun (WGS) entry which is preliminary data.</text>
</comment>
<evidence type="ECO:0000259" key="4">
    <source>
        <dbReference type="Pfam" id="PF10181"/>
    </source>
</evidence>